<dbReference type="Gene3D" id="3.40.720.10">
    <property type="entry name" value="Alkaline Phosphatase, subunit A"/>
    <property type="match status" value="1"/>
</dbReference>
<evidence type="ECO:0000256" key="1">
    <source>
        <dbReference type="SAM" id="Phobius"/>
    </source>
</evidence>
<dbReference type="AlphaFoldDB" id="A0A2G8JGT5"/>
<gene>
    <name evidence="2" type="ORF">BSL78_28210</name>
</gene>
<feature type="transmembrane region" description="Helical" evidence="1">
    <location>
        <begin position="99"/>
        <end position="123"/>
    </location>
</feature>
<dbReference type="EMBL" id="MRZV01002026">
    <property type="protein sequence ID" value="PIK34960.1"/>
    <property type="molecule type" value="Genomic_DNA"/>
</dbReference>
<name>A0A2G8JGT5_STIJA</name>
<sequence length="148" mass="16511">MADVGWNVAQNKTETPYWETTIGEHGYGNDVSKMWPTFVASGPAFRKGIMSEPFSSTDIYSLICHILRIEPRPHNGSIEHVKHLLADGLPSHQPSVLRASLGVVTFLLVVVTSLMLLSCSLMLKYRTETRSVRRLEEAEGLLDEDLEA</sequence>
<evidence type="ECO:0000313" key="3">
    <source>
        <dbReference type="Proteomes" id="UP000230750"/>
    </source>
</evidence>
<dbReference type="STRING" id="307972.A0A2G8JGT5"/>
<organism evidence="2 3">
    <name type="scientific">Stichopus japonicus</name>
    <name type="common">Sea cucumber</name>
    <dbReference type="NCBI Taxonomy" id="307972"/>
    <lineage>
        <taxon>Eukaryota</taxon>
        <taxon>Metazoa</taxon>
        <taxon>Echinodermata</taxon>
        <taxon>Eleutherozoa</taxon>
        <taxon>Echinozoa</taxon>
        <taxon>Holothuroidea</taxon>
        <taxon>Aspidochirotacea</taxon>
        <taxon>Aspidochirotida</taxon>
        <taxon>Stichopodidae</taxon>
        <taxon>Apostichopus</taxon>
    </lineage>
</organism>
<proteinExistence type="predicted"/>
<keyword evidence="1" id="KW-1133">Transmembrane helix</keyword>
<dbReference type="GO" id="GO:0016787">
    <property type="term" value="F:hydrolase activity"/>
    <property type="evidence" value="ECO:0007669"/>
    <property type="project" value="UniProtKB-ARBA"/>
</dbReference>
<comment type="caution">
    <text evidence="2">The sequence shown here is derived from an EMBL/GenBank/DDBJ whole genome shotgun (WGS) entry which is preliminary data.</text>
</comment>
<dbReference type="InterPro" id="IPR017850">
    <property type="entry name" value="Alkaline_phosphatase_core_sf"/>
</dbReference>
<evidence type="ECO:0000313" key="2">
    <source>
        <dbReference type="EMBL" id="PIK34960.1"/>
    </source>
</evidence>
<keyword evidence="1" id="KW-0472">Membrane</keyword>
<keyword evidence="1" id="KW-0812">Transmembrane</keyword>
<dbReference type="Proteomes" id="UP000230750">
    <property type="component" value="Unassembled WGS sequence"/>
</dbReference>
<keyword evidence="3" id="KW-1185">Reference proteome</keyword>
<protein>
    <submittedName>
        <fullName evidence="2">Putative bis(5'-adenosyl)-triphosphatase enpp4</fullName>
    </submittedName>
</protein>
<dbReference type="OrthoDB" id="415411at2759"/>
<dbReference type="PANTHER" id="PTHR10151:SF120">
    <property type="entry name" value="BIS(5'-ADENOSYL)-TRIPHOSPHATASE"/>
    <property type="match status" value="1"/>
</dbReference>
<dbReference type="SUPFAM" id="SSF53649">
    <property type="entry name" value="Alkaline phosphatase-like"/>
    <property type="match status" value="1"/>
</dbReference>
<accession>A0A2G8JGT5</accession>
<reference evidence="2 3" key="1">
    <citation type="journal article" date="2017" name="PLoS Biol.">
        <title>The sea cucumber genome provides insights into morphological evolution and visceral regeneration.</title>
        <authorList>
            <person name="Zhang X."/>
            <person name="Sun L."/>
            <person name="Yuan J."/>
            <person name="Sun Y."/>
            <person name="Gao Y."/>
            <person name="Zhang L."/>
            <person name="Li S."/>
            <person name="Dai H."/>
            <person name="Hamel J.F."/>
            <person name="Liu C."/>
            <person name="Yu Y."/>
            <person name="Liu S."/>
            <person name="Lin W."/>
            <person name="Guo K."/>
            <person name="Jin S."/>
            <person name="Xu P."/>
            <person name="Storey K.B."/>
            <person name="Huan P."/>
            <person name="Zhang T."/>
            <person name="Zhou Y."/>
            <person name="Zhang J."/>
            <person name="Lin C."/>
            <person name="Li X."/>
            <person name="Xing L."/>
            <person name="Huo D."/>
            <person name="Sun M."/>
            <person name="Wang L."/>
            <person name="Mercier A."/>
            <person name="Li F."/>
            <person name="Yang H."/>
            <person name="Xiang J."/>
        </authorList>
    </citation>
    <scope>NUCLEOTIDE SEQUENCE [LARGE SCALE GENOMIC DNA]</scope>
    <source>
        <strain evidence="2">Shaxun</strain>
        <tissue evidence="2">Muscle</tissue>
    </source>
</reference>
<dbReference type="PANTHER" id="PTHR10151">
    <property type="entry name" value="ECTONUCLEOTIDE PYROPHOSPHATASE/PHOSPHODIESTERASE"/>
    <property type="match status" value="1"/>
</dbReference>